<name>A0A645IHB0_9ZZZZ</name>
<gene>
    <name evidence="2" type="ORF">SDC9_198309</name>
</gene>
<dbReference type="AlphaFoldDB" id="A0A645IHB0"/>
<evidence type="ECO:0000256" key="1">
    <source>
        <dbReference type="SAM" id="MobiDB-lite"/>
    </source>
</evidence>
<comment type="caution">
    <text evidence="2">The sequence shown here is derived from an EMBL/GenBank/DDBJ whole genome shotgun (WGS) entry which is preliminary data.</text>
</comment>
<reference evidence="2" key="1">
    <citation type="submission" date="2019-08" db="EMBL/GenBank/DDBJ databases">
        <authorList>
            <person name="Kucharzyk K."/>
            <person name="Murdoch R.W."/>
            <person name="Higgins S."/>
            <person name="Loffler F."/>
        </authorList>
    </citation>
    <scope>NUCLEOTIDE SEQUENCE</scope>
</reference>
<proteinExistence type="predicted"/>
<protein>
    <submittedName>
        <fullName evidence="2">Uncharacterized protein</fullName>
    </submittedName>
</protein>
<accession>A0A645IHB0</accession>
<dbReference type="EMBL" id="VSSQ01115073">
    <property type="protein sequence ID" value="MPN50677.1"/>
    <property type="molecule type" value="Genomic_DNA"/>
</dbReference>
<organism evidence="2">
    <name type="scientific">bioreactor metagenome</name>
    <dbReference type="NCBI Taxonomy" id="1076179"/>
    <lineage>
        <taxon>unclassified sequences</taxon>
        <taxon>metagenomes</taxon>
        <taxon>ecological metagenomes</taxon>
    </lineage>
</organism>
<evidence type="ECO:0000313" key="2">
    <source>
        <dbReference type="EMBL" id="MPN50677.1"/>
    </source>
</evidence>
<sequence length="104" mass="12235">MSKHQAETSQKIDKMEEDRKAGELNKLQAQLLSSYHYYTNEYKNPRLAWSKMESKSFWDSFGDYEKLGGNGFMHSEVQPAMNRLEEIEMDDTERLAELYASRKS</sequence>
<feature type="region of interest" description="Disordered" evidence="1">
    <location>
        <begin position="1"/>
        <end position="20"/>
    </location>
</feature>